<keyword evidence="2" id="KW-1185">Reference proteome</keyword>
<dbReference type="EMBL" id="CP007389">
    <property type="protein sequence ID" value="APT73352.1"/>
    <property type="molecule type" value="Genomic_DNA"/>
</dbReference>
<dbReference type="Proteomes" id="UP000185490">
    <property type="component" value="Chromosome"/>
</dbReference>
<evidence type="ECO:0000313" key="1">
    <source>
        <dbReference type="EMBL" id="APT73352.1"/>
    </source>
</evidence>
<protein>
    <submittedName>
        <fullName evidence="1">Uncharacterized protein</fullName>
    </submittedName>
</protein>
<evidence type="ECO:0000313" key="2">
    <source>
        <dbReference type="Proteomes" id="UP000185490"/>
    </source>
</evidence>
<dbReference type="RefSeq" id="WP_012056514.1">
    <property type="nucleotide sequence ID" value="NZ_CP007389.1"/>
</dbReference>
<proteinExistence type="predicted"/>
<name>A0ABM6GCT0_9BACT</name>
<accession>A0ABM6GCT0</accession>
<organism evidence="1 2">
    <name type="scientific">Thermosipho melanesiensis</name>
    <dbReference type="NCBI Taxonomy" id="46541"/>
    <lineage>
        <taxon>Bacteria</taxon>
        <taxon>Thermotogati</taxon>
        <taxon>Thermotogota</taxon>
        <taxon>Thermotogae</taxon>
        <taxon>Thermotogales</taxon>
        <taxon>Fervidobacteriaceae</taxon>
        <taxon>Thermosipho</taxon>
    </lineage>
</organism>
<sequence length="199" mass="22169">MVSVESIESILSKIPGVQAARVVMEEDQIVEIHIVSDDEKSPKQLVRDIETVLYASLGLKIDRKVISIAQVDLGIESSKVVPYKLTNFEVEEDKRNIKVKVEITHGQEMYVGEFSGPKTTKNIPLVIGNAVLRALESVHDFAISMDDAVELKIAGKEFVVSHISKMYNQKEESIIGAAELKKNKYEAIAESVLDAFRRV</sequence>
<gene>
    <name evidence="1" type="ORF">BW47_01535</name>
</gene>
<reference evidence="1 2" key="1">
    <citation type="submission" date="2014-02" db="EMBL/GenBank/DDBJ databases">
        <title>Diversity of Thermotogales isolates from hydrothermal vents.</title>
        <authorList>
            <person name="Haverkamp T.H.A."/>
            <person name="Lossouarn J."/>
            <person name="Geslin C."/>
            <person name="Nesbo C.L."/>
        </authorList>
    </citation>
    <scope>NUCLEOTIDE SEQUENCE [LARGE SCALE GENOMIC DNA]</scope>
    <source>
        <strain evidence="1 2">431</strain>
    </source>
</reference>